<gene>
    <name evidence="6" type="ORF">VFH_II096440</name>
</gene>
<feature type="domain" description="DRBM" evidence="5">
    <location>
        <begin position="1"/>
        <end position="70"/>
    </location>
</feature>
<dbReference type="Proteomes" id="UP001157006">
    <property type="component" value="Chromosome 2"/>
</dbReference>
<evidence type="ECO:0000256" key="4">
    <source>
        <dbReference type="SAM" id="MobiDB-lite"/>
    </source>
</evidence>
<evidence type="ECO:0000259" key="5">
    <source>
        <dbReference type="PROSITE" id="PS50137"/>
    </source>
</evidence>
<feature type="region of interest" description="Disordered" evidence="4">
    <location>
        <begin position="302"/>
        <end position="359"/>
    </location>
</feature>
<dbReference type="Gene3D" id="3.30.160.20">
    <property type="match status" value="3"/>
</dbReference>
<dbReference type="SMART" id="SM00358">
    <property type="entry name" value="DSRM"/>
    <property type="match status" value="3"/>
</dbReference>
<name>A0AAV0ZHU6_VICFA</name>
<dbReference type="Pfam" id="PF00035">
    <property type="entry name" value="dsrm"/>
    <property type="match status" value="3"/>
</dbReference>
<dbReference type="AlphaFoldDB" id="A0AAV0ZHU6"/>
<evidence type="ECO:0000313" key="6">
    <source>
        <dbReference type="EMBL" id="CAI8597764.1"/>
    </source>
</evidence>
<keyword evidence="2 3" id="KW-0694">RNA-binding</keyword>
<dbReference type="PROSITE" id="PS50137">
    <property type="entry name" value="DS_RBD"/>
    <property type="match status" value="2"/>
</dbReference>
<dbReference type="SUPFAM" id="SSF54768">
    <property type="entry name" value="dsRNA-binding domain-like"/>
    <property type="match status" value="3"/>
</dbReference>
<keyword evidence="1" id="KW-0677">Repeat</keyword>
<evidence type="ECO:0000256" key="2">
    <source>
        <dbReference type="ARBA" id="ARBA00022884"/>
    </source>
</evidence>
<evidence type="ECO:0000313" key="7">
    <source>
        <dbReference type="Proteomes" id="UP001157006"/>
    </source>
</evidence>
<dbReference type="PANTHER" id="PTHR46031:SF31">
    <property type="entry name" value="DOUBLE-STRANDED RNA-BINDING PROTEIN 1-LIKE"/>
    <property type="match status" value="1"/>
</dbReference>
<accession>A0AAV0ZHU6</accession>
<sequence length="359" mass="40062">MYKAKLQEMCQRRRWSLPKYSATSDGPPHMPNFKASVFVNGITFSSYHTFRSSKQAYNQAAMNAFLKLSSPSGSSIPTNKYGSKEEVEAAKPKPQESPVPPQSPDRIYDHLSKLPPQNYARKNNLGQPVFTIKTEGPSYDTRYKATVVIDGKSFESPTFFNTIKEAEQAAINIAHMFQQGDTSSSKSKLLELTQKEGFSKPTYKFTRIGPPHIPTFFSTVTVEGLEFHGKASSSKKQAEHDAAKVAYTALKESGLHMYAAFASSIKENEAVKSTDELDTVNVKSKQKLNLEDQVLDQEILPTNVNVNHNDTPNESSPLPPKKKMKISNMSDTNLARSKRSIKKPSYLKDYHTSSKPINP</sequence>
<protein>
    <recommendedName>
        <fullName evidence="5">DRBM domain-containing protein</fullName>
    </recommendedName>
</protein>
<evidence type="ECO:0000256" key="3">
    <source>
        <dbReference type="PROSITE-ProRule" id="PRU00266"/>
    </source>
</evidence>
<reference evidence="6 7" key="1">
    <citation type="submission" date="2023-01" db="EMBL/GenBank/DDBJ databases">
        <authorList>
            <person name="Kreplak J."/>
        </authorList>
    </citation>
    <scope>NUCLEOTIDE SEQUENCE [LARGE SCALE GENOMIC DNA]</scope>
</reference>
<feature type="compositionally biased region" description="Polar residues" evidence="4">
    <location>
        <begin position="302"/>
        <end position="316"/>
    </location>
</feature>
<organism evidence="6 7">
    <name type="scientific">Vicia faba</name>
    <name type="common">Broad bean</name>
    <name type="synonym">Faba vulgaris</name>
    <dbReference type="NCBI Taxonomy" id="3906"/>
    <lineage>
        <taxon>Eukaryota</taxon>
        <taxon>Viridiplantae</taxon>
        <taxon>Streptophyta</taxon>
        <taxon>Embryophyta</taxon>
        <taxon>Tracheophyta</taxon>
        <taxon>Spermatophyta</taxon>
        <taxon>Magnoliopsida</taxon>
        <taxon>eudicotyledons</taxon>
        <taxon>Gunneridae</taxon>
        <taxon>Pentapetalae</taxon>
        <taxon>rosids</taxon>
        <taxon>fabids</taxon>
        <taxon>Fabales</taxon>
        <taxon>Fabaceae</taxon>
        <taxon>Papilionoideae</taxon>
        <taxon>50 kb inversion clade</taxon>
        <taxon>NPAAA clade</taxon>
        <taxon>Hologalegina</taxon>
        <taxon>IRL clade</taxon>
        <taxon>Fabeae</taxon>
        <taxon>Vicia</taxon>
    </lineage>
</organism>
<dbReference type="PANTHER" id="PTHR46031">
    <property type="match status" value="1"/>
</dbReference>
<dbReference type="EMBL" id="OX451737">
    <property type="protein sequence ID" value="CAI8597764.1"/>
    <property type="molecule type" value="Genomic_DNA"/>
</dbReference>
<dbReference type="GO" id="GO:0003723">
    <property type="term" value="F:RNA binding"/>
    <property type="evidence" value="ECO:0007669"/>
    <property type="project" value="UniProtKB-UniRule"/>
</dbReference>
<dbReference type="InterPro" id="IPR014720">
    <property type="entry name" value="dsRBD_dom"/>
</dbReference>
<feature type="compositionally biased region" description="Basic and acidic residues" evidence="4">
    <location>
        <begin position="82"/>
        <end position="94"/>
    </location>
</feature>
<evidence type="ECO:0000256" key="1">
    <source>
        <dbReference type="ARBA" id="ARBA00022737"/>
    </source>
</evidence>
<feature type="region of interest" description="Disordered" evidence="4">
    <location>
        <begin position="73"/>
        <end position="123"/>
    </location>
</feature>
<keyword evidence="7" id="KW-1185">Reference proteome</keyword>
<proteinExistence type="predicted"/>
<feature type="domain" description="DRBM" evidence="5">
    <location>
        <begin position="184"/>
        <end position="252"/>
    </location>
</feature>